<feature type="domain" description="Response regulatory" evidence="2">
    <location>
        <begin position="9"/>
        <end position="122"/>
    </location>
</feature>
<dbReference type="PROSITE" id="PS50110">
    <property type="entry name" value="RESPONSE_REGULATORY"/>
    <property type="match status" value="1"/>
</dbReference>
<dbReference type="RefSeq" id="WP_181813454.1">
    <property type="nucleotide sequence ID" value="NZ_QQZY01000003.1"/>
</dbReference>
<dbReference type="InterPro" id="IPR052048">
    <property type="entry name" value="ST_Response_Regulator"/>
</dbReference>
<accession>A0A7M2YWQ7</accession>
<dbReference type="GO" id="GO:0000160">
    <property type="term" value="P:phosphorelay signal transduction system"/>
    <property type="evidence" value="ECO:0007669"/>
    <property type="project" value="InterPro"/>
</dbReference>
<dbReference type="InterPro" id="IPR011006">
    <property type="entry name" value="CheY-like_superfamily"/>
</dbReference>
<dbReference type="InterPro" id="IPR001789">
    <property type="entry name" value="Sig_transdc_resp-reg_receiver"/>
</dbReference>
<dbReference type="Pfam" id="PF00072">
    <property type="entry name" value="Response_reg"/>
    <property type="match status" value="1"/>
</dbReference>
<reference evidence="3 4" key="1">
    <citation type="submission" date="2018-07" db="EMBL/GenBank/DDBJ databases">
        <title>High-quality-draft genome sequence of Gaiella occulta.</title>
        <authorList>
            <person name="Severino R."/>
            <person name="Froufe H.J.C."/>
            <person name="Rainey F.A."/>
            <person name="Barroso C."/>
            <person name="Albuquerque L."/>
            <person name="Lobo-Da-Cunha A."/>
            <person name="Da Costa M.S."/>
            <person name="Egas C."/>
        </authorList>
    </citation>
    <scope>NUCLEOTIDE SEQUENCE [LARGE SCALE GENOMIC DNA]</scope>
    <source>
        <strain evidence="3 4">F2-233</strain>
    </source>
</reference>
<comment type="caution">
    <text evidence="3">The sequence shown here is derived from an EMBL/GenBank/DDBJ whole genome shotgun (WGS) entry which is preliminary data.</text>
</comment>
<keyword evidence="4" id="KW-1185">Reference proteome</keyword>
<dbReference type="SMART" id="SM00448">
    <property type="entry name" value="REC"/>
    <property type="match status" value="1"/>
</dbReference>
<dbReference type="SUPFAM" id="SSF52172">
    <property type="entry name" value="CheY-like"/>
    <property type="match status" value="1"/>
</dbReference>
<reference evidence="4" key="2">
    <citation type="journal article" date="2019" name="MicrobiologyOpen">
        <title>High-quality draft genome sequence of Gaiella occulta isolated from a 150 meter deep mineral water borehole and comparison with the genome sequences of other deep-branching lineages of the phylum Actinobacteria.</title>
        <authorList>
            <person name="Severino R."/>
            <person name="Froufe H.J.C."/>
            <person name="Barroso C."/>
            <person name="Albuquerque L."/>
            <person name="Lobo-da-Cunha A."/>
            <person name="da Costa M.S."/>
            <person name="Egas C."/>
        </authorList>
    </citation>
    <scope>NUCLEOTIDE SEQUENCE [LARGE SCALE GENOMIC DNA]</scope>
    <source>
        <strain evidence="4">F2-233</strain>
    </source>
</reference>
<evidence type="ECO:0000259" key="2">
    <source>
        <dbReference type="PROSITE" id="PS50110"/>
    </source>
</evidence>
<evidence type="ECO:0000313" key="3">
    <source>
        <dbReference type="EMBL" id="RDI74563.1"/>
    </source>
</evidence>
<dbReference type="PANTHER" id="PTHR43228">
    <property type="entry name" value="TWO-COMPONENT RESPONSE REGULATOR"/>
    <property type="match status" value="1"/>
</dbReference>
<name>A0A7M2YWQ7_9ACTN</name>
<organism evidence="3 4">
    <name type="scientific">Gaiella occulta</name>
    <dbReference type="NCBI Taxonomy" id="1002870"/>
    <lineage>
        <taxon>Bacteria</taxon>
        <taxon>Bacillati</taxon>
        <taxon>Actinomycetota</taxon>
        <taxon>Thermoleophilia</taxon>
        <taxon>Gaiellales</taxon>
        <taxon>Gaiellaceae</taxon>
        <taxon>Gaiella</taxon>
    </lineage>
</organism>
<evidence type="ECO:0000313" key="4">
    <source>
        <dbReference type="Proteomes" id="UP000254134"/>
    </source>
</evidence>
<sequence>MPAISTTTSVLTVEDDPIVRADLRLVLETAGFEVCADARDGVEAVDLAREHEPDVILLDLGLPRLDGVEATRRILAERDVPIVALTGRSRDLAEEAVEAGATSVVRKPFEEGAVVRALCDAVVARRRRQSRAAIGDLLGLLGYPEEWSEQLEQEAYARGRAWRRVR</sequence>
<dbReference type="PANTHER" id="PTHR43228:SF1">
    <property type="entry name" value="TWO-COMPONENT RESPONSE REGULATOR ARR22"/>
    <property type="match status" value="1"/>
</dbReference>
<dbReference type="Gene3D" id="3.40.50.2300">
    <property type="match status" value="1"/>
</dbReference>
<evidence type="ECO:0000256" key="1">
    <source>
        <dbReference type="PROSITE-ProRule" id="PRU00169"/>
    </source>
</evidence>
<dbReference type="AlphaFoldDB" id="A0A7M2YWQ7"/>
<dbReference type="Proteomes" id="UP000254134">
    <property type="component" value="Unassembled WGS sequence"/>
</dbReference>
<feature type="modified residue" description="4-aspartylphosphate" evidence="1">
    <location>
        <position position="59"/>
    </location>
</feature>
<protein>
    <submittedName>
        <fullName evidence="3">Response regulator receiver domain</fullName>
    </submittedName>
</protein>
<keyword evidence="1" id="KW-0597">Phosphoprotein</keyword>
<dbReference type="EMBL" id="QQZY01000003">
    <property type="protein sequence ID" value="RDI74563.1"/>
    <property type="molecule type" value="Genomic_DNA"/>
</dbReference>
<proteinExistence type="predicted"/>
<gene>
    <name evidence="3" type="ORF">Gocc_1452</name>
</gene>